<comment type="caution">
    <text evidence="4">The sequence shown here is derived from an EMBL/GenBank/DDBJ whole genome shotgun (WGS) entry which is preliminary data.</text>
</comment>
<accession>A0A9J6BQM7</accession>
<dbReference type="InterPro" id="IPR013087">
    <property type="entry name" value="Znf_C2H2_type"/>
</dbReference>
<feature type="region of interest" description="Disordered" evidence="2">
    <location>
        <begin position="263"/>
        <end position="317"/>
    </location>
</feature>
<keyword evidence="5" id="KW-1185">Reference proteome</keyword>
<feature type="compositionally biased region" description="Low complexity" evidence="2">
    <location>
        <begin position="57"/>
        <end position="79"/>
    </location>
</feature>
<evidence type="ECO:0000259" key="3">
    <source>
        <dbReference type="PROSITE" id="PS50157"/>
    </source>
</evidence>
<dbReference type="SMART" id="SM00355">
    <property type="entry name" value="ZnF_C2H2"/>
    <property type="match status" value="3"/>
</dbReference>
<evidence type="ECO:0000256" key="2">
    <source>
        <dbReference type="SAM" id="MobiDB-lite"/>
    </source>
</evidence>
<feature type="region of interest" description="Disordered" evidence="2">
    <location>
        <begin position="705"/>
        <end position="737"/>
    </location>
</feature>
<gene>
    <name evidence="4" type="ORF">PVAND_002137</name>
</gene>
<feature type="region of interest" description="Disordered" evidence="2">
    <location>
        <begin position="454"/>
        <end position="675"/>
    </location>
</feature>
<feature type="compositionally biased region" description="Basic and acidic residues" evidence="2">
    <location>
        <begin position="454"/>
        <end position="484"/>
    </location>
</feature>
<feature type="compositionally biased region" description="Low complexity" evidence="2">
    <location>
        <begin position="211"/>
        <end position="221"/>
    </location>
</feature>
<name>A0A9J6BQM7_POLVA</name>
<sequence length="974" mass="107720">MVMSPSRQLSSPDLAKHPINMHLSQLQHSQLQLASQMHQKLATGLTPNHMGSGFFKSPSSSPNSSGNNNNTNNQNNRSPATSPTRDLSSHPLNRLQNMQPFDFRKLNAAHQMNLNPFTGMPTPKFSPETLHQLQQQHEEQIRKEKERRRNSSASDSSNNSSAAGNLPANFMNLSMGHLPFHLPPMSLASSLNHSLAASLVAQSFPNLLASAQKASQSGQKSELNQQSKSLNDHHNGSTSNTNPYDLVNKAKNTSAADMDVLNLSRSSSGSGNKLPKQLHEISSQSHSPPLSRSSPNSMSSQHSKSQSPHKRQWGTVPPNLGIQFINPSTGKKRVQCNVCLKTFCDKGALKIHFSAVHLREMHKCTVEGCNMMFSSRRSRNRHSANPNPKLHSPHLRRKISPHDGRSAQPHPMLLPPPGSLPLHPFSPFPLLPPGDLRHQSLAGLQNLEALRMKEHEQQRRQHESRRETFEEQKEAFRRLSHADSNDIQSNSDDDGIDEDEDDINIDNGISSDSDDVKPTNLKFMHSPHETNDSYADDQPQDFSLKLSKASSPALNDETNGASSNEETTSTPTSSLNNHNQFSNKRKRKNQNPTKCSMSSPNDEDEQMRRIKEEPQEDEVESKKFKSSLENGSDEIQPKDEPIECKQEEEEEDGSLNLSTKGINGRSSAENFHQSSTLRQLEQMSQNAGAFNSFMNGTNLMGPQFPPLNFLINNTPPSPVRSRSRTPTPDRCTDNEENRSPCCEHGILIDDQNGVRKCSACGTKSQNFGNEQMSFVCNIDGCNAKFPNKRSRDRHSSNLNLHRKLLSTSGSPPSHLNHHAAAAAAAAMNFDPKNFAGFPLQAELLARLYGDPRNFSMKLEALKSQLPMVNQHNYQEALFNAGQHQKSAVNNPFLFPHLASLPGFAFASHLLPQQLNNLTASSQLNNRLTPRSESPASPPLIMSNASIAAASAKLNMPSPQSQHGEHDSRRSSSDS</sequence>
<feature type="compositionally biased region" description="Low complexity" evidence="2">
    <location>
        <begin position="543"/>
        <end position="554"/>
    </location>
</feature>
<dbReference type="AlphaFoldDB" id="A0A9J6BQM7"/>
<feature type="region of interest" description="Disordered" evidence="2">
    <location>
        <begin position="377"/>
        <end position="420"/>
    </location>
</feature>
<proteinExistence type="predicted"/>
<dbReference type="PROSITE" id="PS50157">
    <property type="entry name" value="ZINC_FINGER_C2H2_2"/>
    <property type="match status" value="1"/>
</dbReference>
<dbReference type="GO" id="GO:0005634">
    <property type="term" value="C:nucleus"/>
    <property type="evidence" value="ECO:0007669"/>
    <property type="project" value="TreeGrafter"/>
</dbReference>
<feature type="compositionally biased region" description="Polar residues" evidence="2">
    <location>
        <begin position="80"/>
        <end position="92"/>
    </location>
</feature>
<dbReference type="EMBL" id="JADBJN010000003">
    <property type="protein sequence ID" value="KAG5671973.1"/>
    <property type="molecule type" value="Genomic_DNA"/>
</dbReference>
<evidence type="ECO:0000256" key="1">
    <source>
        <dbReference type="PROSITE-ProRule" id="PRU00042"/>
    </source>
</evidence>
<dbReference type="GO" id="GO:0008270">
    <property type="term" value="F:zinc ion binding"/>
    <property type="evidence" value="ECO:0007669"/>
    <property type="project" value="UniProtKB-KW"/>
</dbReference>
<feature type="compositionally biased region" description="Basic and acidic residues" evidence="2">
    <location>
        <begin position="962"/>
        <end position="974"/>
    </location>
</feature>
<dbReference type="Proteomes" id="UP001107558">
    <property type="component" value="Chromosome 3"/>
</dbReference>
<feature type="compositionally biased region" description="Basic and acidic residues" evidence="2">
    <location>
        <begin position="635"/>
        <end position="645"/>
    </location>
</feature>
<feature type="compositionally biased region" description="Low complexity" evidence="2">
    <location>
        <begin position="282"/>
        <end position="306"/>
    </location>
</feature>
<feature type="domain" description="C2H2-type" evidence="3">
    <location>
        <begin position="334"/>
        <end position="362"/>
    </location>
</feature>
<feature type="compositionally biased region" description="Polar residues" evidence="2">
    <location>
        <begin position="590"/>
        <end position="600"/>
    </location>
</feature>
<keyword evidence="1" id="KW-0479">Metal-binding</keyword>
<dbReference type="OrthoDB" id="10070972at2759"/>
<dbReference type="Gene3D" id="3.30.160.60">
    <property type="entry name" value="Classic Zinc Finger"/>
    <property type="match status" value="1"/>
</dbReference>
<dbReference type="PANTHER" id="PTHR15021:SF0">
    <property type="entry name" value="DISCO-RELATED, ISOFORM A-RELATED"/>
    <property type="match status" value="1"/>
</dbReference>
<feature type="compositionally biased region" description="Low complexity" evidence="2">
    <location>
        <begin position="263"/>
        <end position="272"/>
    </location>
</feature>
<evidence type="ECO:0000313" key="4">
    <source>
        <dbReference type="EMBL" id="KAG5671973.1"/>
    </source>
</evidence>
<reference evidence="4" key="1">
    <citation type="submission" date="2021-03" db="EMBL/GenBank/DDBJ databases">
        <title>Chromosome level genome of the anhydrobiotic midge Polypedilum vanderplanki.</title>
        <authorList>
            <person name="Yoshida Y."/>
            <person name="Kikawada T."/>
            <person name="Gusev O."/>
        </authorList>
    </citation>
    <scope>NUCLEOTIDE SEQUENCE</scope>
    <source>
        <strain evidence="4">NIAS01</strain>
        <tissue evidence="4">Whole body or cell culture</tissue>
    </source>
</reference>
<feature type="compositionally biased region" description="Polar residues" evidence="2">
    <location>
        <begin position="655"/>
        <end position="675"/>
    </location>
</feature>
<dbReference type="PANTHER" id="PTHR15021">
    <property type="entry name" value="DISCONNECTED-RELATED"/>
    <property type="match status" value="1"/>
</dbReference>
<feature type="region of interest" description="Disordered" evidence="2">
    <location>
        <begin position="947"/>
        <end position="974"/>
    </location>
</feature>
<feature type="compositionally biased region" description="Acidic residues" evidence="2">
    <location>
        <begin position="491"/>
        <end position="504"/>
    </location>
</feature>
<feature type="region of interest" description="Disordered" evidence="2">
    <location>
        <begin position="113"/>
        <end position="165"/>
    </location>
</feature>
<keyword evidence="1" id="KW-0862">Zinc</keyword>
<feature type="compositionally biased region" description="Low complexity" evidence="2">
    <location>
        <begin position="562"/>
        <end position="579"/>
    </location>
</feature>
<keyword evidence="1" id="KW-0863">Zinc-finger</keyword>
<dbReference type="GO" id="GO:0006355">
    <property type="term" value="P:regulation of DNA-templated transcription"/>
    <property type="evidence" value="ECO:0007669"/>
    <property type="project" value="TreeGrafter"/>
</dbReference>
<feature type="region of interest" description="Disordered" evidence="2">
    <location>
        <begin position="211"/>
        <end position="247"/>
    </location>
</feature>
<dbReference type="PROSITE" id="PS00028">
    <property type="entry name" value="ZINC_FINGER_C2H2_1"/>
    <property type="match status" value="1"/>
</dbReference>
<protein>
    <recommendedName>
        <fullName evidence="3">C2H2-type domain-containing protein</fullName>
    </recommendedName>
</protein>
<evidence type="ECO:0000313" key="5">
    <source>
        <dbReference type="Proteomes" id="UP001107558"/>
    </source>
</evidence>
<feature type="compositionally biased region" description="Low complexity" evidence="2">
    <location>
        <begin position="151"/>
        <end position="163"/>
    </location>
</feature>
<organism evidence="4 5">
    <name type="scientific">Polypedilum vanderplanki</name>
    <name type="common">Sleeping chironomid midge</name>
    <dbReference type="NCBI Taxonomy" id="319348"/>
    <lineage>
        <taxon>Eukaryota</taxon>
        <taxon>Metazoa</taxon>
        <taxon>Ecdysozoa</taxon>
        <taxon>Arthropoda</taxon>
        <taxon>Hexapoda</taxon>
        <taxon>Insecta</taxon>
        <taxon>Pterygota</taxon>
        <taxon>Neoptera</taxon>
        <taxon>Endopterygota</taxon>
        <taxon>Diptera</taxon>
        <taxon>Nematocera</taxon>
        <taxon>Chironomoidea</taxon>
        <taxon>Chironomidae</taxon>
        <taxon>Chironominae</taxon>
        <taxon>Polypedilum</taxon>
        <taxon>Polypedilum</taxon>
    </lineage>
</organism>
<feature type="compositionally biased region" description="Basic and acidic residues" evidence="2">
    <location>
        <begin position="136"/>
        <end position="149"/>
    </location>
</feature>
<dbReference type="InterPro" id="IPR040436">
    <property type="entry name" value="Disconnected-like"/>
</dbReference>
<feature type="region of interest" description="Disordered" evidence="2">
    <location>
        <begin position="44"/>
        <end position="92"/>
    </location>
</feature>